<gene>
    <name evidence="1" type="ORF">BV898_03898</name>
</gene>
<protein>
    <submittedName>
        <fullName evidence="1">Uncharacterized protein</fullName>
    </submittedName>
</protein>
<comment type="caution">
    <text evidence="1">The sequence shown here is derived from an EMBL/GenBank/DDBJ whole genome shotgun (WGS) entry which is preliminary data.</text>
</comment>
<name>A0A1W0X3P7_HYPEX</name>
<dbReference type="AlphaFoldDB" id="A0A1W0X3P7"/>
<dbReference type="EMBL" id="MTYJ01000019">
    <property type="protein sequence ID" value="OQV22051.1"/>
    <property type="molecule type" value="Genomic_DNA"/>
</dbReference>
<organism evidence="1 2">
    <name type="scientific">Hypsibius exemplaris</name>
    <name type="common">Freshwater tardigrade</name>
    <dbReference type="NCBI Taxonomy" id="2072580"/>
    <lineage>
        <taxon>Eukaryota</taxon>
        <taxon>Metazoa</taxon>
        <taxon>Ecdysozoa</taxon>
        <taxon>Tardigrada</taxon>
        <taxon>Eutardigrada</taxon>
        <taxon>Parachela</taxon>
        <taxon>Hypsibioidea</taxon>
        <taxon>Hypsibiidae</taxon>
        <taxon>Hypsibius</taxon>
    </lineage>
</organism>
<evidence type="ECO:0000313" key="1">
    <source>
        <dbReference type="EMBL" id="OQV22051.1"/>
    </source>
</evidence>
<dbReference type="Proteomes" id="UP000192578">
    <property type="component" value="Unassembled WGS sequence"/>
</dbReference>
<reference evidence="2" key="1">
    <citation type="submission" date="2017-01" db="EMBL/GenBank/DDBJ databases">
        <title>Comparative genomics of anhydrobiosis in the tardigrade Hypsibius dujardini.</title>
        <authorList>
            <person name="Yoshida Y."/>
            <person name="Koutsovoulos G."/>
            <person name="Laetsch D."/>
            <person name="Stevens L."/>
            <person name="Kumar S."/>
            <person name="Horikawa D."/>
            <person name="Ishino K."/>
            <person name="Komine S."/>
            <person name="Tomita M."/>
            <person name="Blaxter M."/>
            <person name="Arakawa K."/>
        </authorList>
    </citation>
    <scope>NUCLEOTIDE SEQUENCE [LARGE SCALE GENOMIC DNA]</scope>
    <source>
        <strain evidence="2">Z151</strain>
    </source>
</reference>
<evidence type="ECO:0000313" key="2">
    <source>
        <dbReference type="Proteomes" id="UP000192578"/>
    </source>
</evidence>
<dbReference type="PANTHER" id="PTHR46579:SF1">
    <property type="entry name" value="F5_8 TYPE C DOMAIN-CONTAINING PROTEIN"/>
    <property type="match status" value="1"/>
</dbReference>
<proteinExistence type="predicted"/>
<accession>A0A1W0X3P7</accession>
<dbReference type="PANTHER" id="PTHR46579">
    <property type="entry name" value="F5/8 TYPE C DOMAIN-CONTAINING PROTEIN-RELATED"/>
    <property type="match status" value="1"/>
</dbReference>
<dbReference type="OrthoDB" id="8194903at2759"/>
<keyword evidence="2" id="KW-1185">Reference proteome</keyword>
<sequence>MAAFLELLKLRADFSSVKSIDDILLSLEMSPIKAHVICRSCCANLETDVCSIDCTDTVEDTFITASINSQPQHILRGESLFVPSDLKFRQGDRIWDTTDGSAYRSTHRRSRERLGLVSDTDKLLTMVINTDGLEINESGGKSAWPVFGMISGIHPDRRAMNDKILYLALWEEEGKPPIVEIMSEINEQIEEINETGLRVRTAGCDSIIFLHVPALIADMPAKAMLRNAINFNGAFGCSLCTIQGASVPSGNGHCPCTRSPVSGYPVFGQKGIPLVHPLRHLDYSNCFLLDEMHCFLIGTVKKVVTMWTENSAEPYFLNKDIVEEVERRLMAFRPSKSFTRLPRKLKTAKYKANEFRSFINHYSVFCLNGLLPARYLDHWRVLVAAYKTLSTDSIHPAELAVADDQLSQFCEGAAVLYGANVCGINLHSMRHAAEMVDLWDPLWAYSLFPFESKNGDISRHCFAKNSVLKSVMMQLLGSQVLRQKEKLIVLPSEVRLLKLFRGKRNLCLKCY</sequence>